<name>I0IL02_LEPFC</name>
<evidence type="ECO:0000313" key="1">
    <source>
        <dbReference type="EMBL" id="BAM05951.1"/>
    </source>
</evidence>
<reference evidence="2" key="2">
    <citation type="submission" date="2012-03" db="EMBL/GenBank/DDBJ databases">
        <title>The complete genome sequence of the pioneer microbe on fresh volcanic deposit, Leptospirillum ferrooxidans strain C2-3.</title>
        <authorList>
            <person name="Fujimura R."/>
            <person name="Sato Y."/>
            <person name="Nishizawa T."/>
            <person name="Nanba K."/>
            <person name="Oshima K."/>
            <person name="Hattori M."/>
            <person name="Kamijo T."/>
            <person name="Ohta H."/>
        </authorList>
    </citation>
    <scope>NUCLEOTIDE SEQUENCE [LARGE SCALE GENOMIC DNA]</scope>
    <source>
        <strain evidence="2">C2-3</strain>
    </source>
</reference>
<sequence>MTLVLLRSPLAESHLRMVQSILKDSPENRAILLNSSVVWPGESNGQVLSVKGESQNHYPEISWDETYALIKKASRLLLPANI</sequence>
<dbReference type="AlphaFoldDB" id="I0IL02"/>
<dbReference type="STRING" id="1162668.LFE_0229"/>
<dbReference type="Proteomes" id="UP000007382">
    <property type="component" value="Chromosome"/>
</dbReference>
<evidence type="ECO:0000313" key="2">
    <source>
        <dbReference type="Proteomes" id="UP000007382"/>
    </source>
</evidence>
<dbReference type="HOGENOM" id="CLU_2554117_0_0_0"/>
<dbReference type="EMBL" id="AP012342">
    <property type="protein sequence ID" value="BAM05951.1"/>
    <property type="molecule type" value="Genomic_DNA"/>
</dbReference>
<dbReference type="KEGG" id="lfc:LFE_0229"/>
<organism evidence="1 2">
    <name type="scientific">Leptospirillum ferrooxidans (strain C2-3)</name>
    <dbReference type="NCBI Taxonomy" id="1162668"/>
    <lineage>
        <taxon>Bacteria</taxon>
        <taxon>Pseudomonadati</taxon>
        <taxon>Nitrospirota</taxon>
        <taxon>Nitrospiria</taxon>
        <taxon>Nitrospirales</taxon>
        <taxon>Nitrospiraceae</taxon>
        <taxon>Leptospirillum</taxon>
    </lineage>
</organism>
<dbReference type="PATRIC" id="fig|1162668.3.peg.266"/>
<gene>
    <name evidence="1" type="ordered locus">LFE_0229</name>
</gene>
<accession>I0IL02</accession>
<keyword evidence="2" id="KW-1185">Reference proteome</keyword>
<reference evidence="1 2" key="1">
    <citation type="journal article" date="2012" name="J. Bacteriol.">
        <title>Complete Genome Sequence of Leptospirillum ferrooxidans Strain C2-3, Isolated from a Fresh Volcanic Ash Deposit on the Island of Miyake, Japan.</title>
        <authorList>
            <person name="Fujimura R."/>
            <person name="Sato Y."/>
            <person name="Nishizawa T."/>
            <person name="Oshima K."/>
            <person name="Kim S.-W."/>
            <person name="Hattori M."/>
            <person name="Kamijo T."/>
            <person name="Ohta H."/>
        </authorList>
    </citation>
    <scope>NUCLEOTIDE SEQUENCE [LARGE SCALE GENOMIC DNA]</scope>
    <source>
        <strain evidence="1 2">C2-3</strain>
    </source>
</reference>
<dbReference type="RefSeq" id="WP_014448444.1">
    <property type="nucleotide sequence ID" value="NC_017094.1"/>
</dbReference>
<proteinExistence type="predicted"/>
<protein>
    <submittedName>
        <fullName evidence="1">Uncharacterized protein</fullName>
    </submittedName>
</protein>